<gene>
    <name evidence="1" type="ORF">LPJ66_005763</name>
</gene>
<comment type="caution">
    <text evidence="1">The sequence shown here is derived from an EMBL/GenBank/DDBJ whole genome shotgun (WGS) entry which is preliminary data.</text>
</comment>
<organism evidence="1 2">
    <name type="scientific">Kickxella alabastrina</name>
    <dbReference type="NCBI Taxonomy" id="61397"/>
    <lineage>
        <taxon>Eukaryota</taxon>
        <taxon>Fungi</taxon>
        <taxon>Fungi incertae sedis</taxon>
        <taxon>Zoopagomycota</taxon>
        <taxon>Kickxellomycotina</taxon>
        <taxon>Kickxellomycetes</taxon>
        <taxon>Kickxellales</taxon>
        <taxon>Kickxellaceae</taxon>
        <taxon>Kickxella</taxon>
    </lineage>
</organism>
<evidence type="ECO:0000313" key="2">
    <source>
        <dbReference type="Proteomes" id="UP001150581"/>
    </source>
</evidence>
<keyword evidence="2" id="KW-1185">Reference proteome</keyword>
<dbReference type="EMBL" id="JANBPG010000835">
    <property type="protein sequence ID" value="KAJ1893434.1"/>
    <property type="molecule type" value="Genomic_DNA"/>
</dbReference>
<protein>
    <submittedName>
        <fullName evidence="1">Uncharacterized protein</fullName>
    </submittedName>
</protein>
<accession>A0ACC1IHM4</accession>
<reference evidence="1" key="1">
    <citation type="submission" date="2022-07" db="EMBL/GenBank/DDBJ databases">
        <title>Phylogenomic reconstructions and comparative analyses of Kickxellomycotina fungi.</title>
        <authorList>
            <person name="Reynolds N.K."/>
            <person name="Stajich J.E."/>
            <person name="Barry K."/>
            <person name="Grigoriev I.V."/>
            <person name="Crous P."/>
            <person name="Smith M.E."/>
        </authorList>
    </citation>
    <scope>NUCLEOTIDE SEQUENCE</scope>
    <source>
        <strain evidence="1">Benny 63K</strain>
    </source>
</reference>
<dbReference type="Proteomes" id="UP001150581">
    <property type="component" value="Unassembled WGS sequence"/>
</dbReference>
<sequence length="920" mass="98019">MSPSEADKHQSWDFGAHTEAANATGSPAKQPTKIKLSLKLGALRNQPQPILPPVAPISRAYGGGYGGKAGANGNNDDGDGDDDADSYYDAETDDEPVDIDDAEEYGSSRQTQKPAREPSAPAIRAPEPLKTELVSGATSGDHTPRIKLRFSFKKPPQLLNTKDHGTSGTATPATPSQPEIPAPSQNVWGNGYGTVVPGSPSEIMGLNMSSIYQQRMPNTAPISRSGQNITYSPSLASDAESDDSDAEGHTLEHIPQMPMSASTATIDRSQKAWPAATARAPQLQHLIMAWARWVICGLAQAARDTRDTRDTVDRDNSRLIKRIRKRDSYGFFLEPVDTSVITDYRNVIKHPMDLGTMQRKVETGTYMSIDEFRQDILLVCENTRKYNGATSIYARSADHVQGYATVAIDREAVKLERVGMASIPVRANDSDSVYESPYPRAYADRSRSNSRSRSRSRSATPTQYNSATEDQSDSHLGGEHRRSSRLRWRGGASDASGVAGNANATPASIVDIFKWSGTSKKKNKRVSTVPRKTTESQMKVSLLPDGSIDPVGFEEDVALVPFSLGDVSLPLLAGPRFQGASTANVPADDTPGSRQSVHAYGLSFAPVSLSDIGPYRGLTGTNLATATAGLDKLGTKLQPIHGDALGMAYWHSISDFIDGAGDEVAQYAATVMDHLTNGSHSVARDTLCVVANRDCASVNIGTGDAADEAPVKREGQPDIDIPGLVGWLDSKGARDQMFAQRAEALTRAIPLSELSTPKSGDEDPSATRPEWISEAQKSALFARNSADLKQLHELNQGDGNSASVAKKEKEIAANIYALSEQMCLALVGSAQPSALLPGLCRPSQAAYKPAPSALGARSLAADPAADMYGYPMSSSAATGTLGLIGKGSVALKFNRTMSTPSLPSLHSKPPLGPGGNSTFL</sequence>
<proteinExistence type="predicted"/>
<name>A0ACC1IHM4_9FUNG</name>
<evidence type="ECO:0000313" key="1">
    <source>
        <dbReference type="EMBL" id="KAJ1893434.1"/>
    </source>
</evidence>